<dbReference type="Proteomes" id="UP000688137">
    <property type="component" value="Unassembled WGS sequence"/>
</dbReference>
<protein>
    <recommendedName>
        <fullName evidence="8">60S ribosomal protein L23</fullName>
    </recommendedName>
</protein>
<dbReference type="Pfam" id="PF00238">
    <property type="entry name" value="Ribosomal_L14"/>
    <property type="match status" value="1"/>
</dbReference>
<evidence type="ECO:0008006" key="8">
    <source>
        <dbReference type="Google" id="ProtNLM"/>
    </source>
</evidence>
<dbReference type="InterPro" id="IPR036853">
    <property type="entry name" value="Ribosomal_uL14_sf"/>
</dbReference>
<dbReference type="GO" id="GO:0070180">
    <property type="term" value="F:large ribosomal subunit rRNA binding"/>
    <property type="evidence" value="ECO:0007669"/>
    <property type="project" value="TreeGrafter"/>
</dbReference>
<dbReference type="Gene3D" id="2.40.150.20">
    <property type="entry name" value="Ribosomal protein L14"/>
    <property type="match status" value="1"/>
</dbReference>
<evidence type="ECO:0000256" key="2">
    <source>
        <dbReference type="ARBA" id="ARBA00022980"/>
    </source>
</evidence>
<accession>A0A8S1KEE2</accession>
<evidence type="ECO:0000313" key="7">
    <source>
        <dbReference type="Proteomes" id="UP000688137"/>
    </source>
</evidence>
<dbReference type="GO" id="GO:0022625">
    <property type="term" value="C:cytosolic large ribosomal subunit"/>
    <property type="evidence" value="ECO:0007669"/>
    <property type="project" value="TreeGrafter"/>
</dbReference>
<dbReference type="SUPFAM" id="SSF50193">
    <property type="entry name" value="Ribosomal protein L14"/>
    <property type="match status" value="1"/>
</dbReference>
<evidence type="ECO:0000313" key="5">
    <source>
        <dbReference type="EMBL" id="CAD8049193.1"/>
    </source>
</evidence>
<dbReference type="EMBL" id="CAJJDM010000016">
    <property type="protein sequence ID" value="CAD8052651.1"/>
    <property type="molecule type" value="Genomic_DNA"/>
</dbReference>
<comment type="caution">
    <text evidence="6">The sequence shown here is derived from an EMBL/GenBank/DDBJ whole genome shotgun (WGS) entry which is preliminary data.</text>
</comment>
<dbReference type="CDD" id="cd00337">
    <property type="entry name" value="Ribosomal_uL14"/>
    <property type="match status" value="1"/>
</dbReference>
<keyword evidence="2 4" id="KW-0689">Ribosomal protein</keyword>
<evidence type="ECO:0000256" key="4">
    <source>
        <dbReference type="RuleBase" id="RU003949"/>
    </source>
</evidence>
<dbReference type="PANTHER" id="PTHR11761:SF8">
    <property type="entry name" value="LARGE RIBOSOMAL SUBUNIT PROTEIN UL14"/>
    <property type="match status" value="1"/>
</dbReference>
<dbReference type="AlphaFoldDB" id="A0A8S1KEE2"/>
<dbReference type="GO" id="GO:0006412">
    <property type="term" value="P:translation"/>
    <property type="evidence" value="ECO:0007669"/>
    <property type="project" value="InterPro"/>
</dbReference>
<dbReference type="HAMAP" id="MF_01367">
    <property type="entry name" value="Ribosomal_uL14"/>
    <property type="match status" value="1"/>
</dbReference>
<gene>
    <name evidence="5" type="ORF">PPRIM_AZ9-3.1.T0130306</name>
    <name evidence="6" type="ORF">PPRIM_AZ9-3.1.T0190289</name>
</gene>
<evidence type="ECO:0000256" key="3">
    <source>
        <dbReference type="ARBA" id="ARBA00023274"/>
    </source>
</evidence>
<evidence type="ECO:0000256" key="1">
    <source>
        <dbReference type="ARBA" id="ARBA00010745"/>
    </source>
</evidence>
<dbReference type="EMBL" id="CAJJDM010000010">
    <property type="protein sequence ID" value="CAD8049193.1"/>
    <property type="molecule type" value="Genomic_DNA"/>
</dbReference>
<dbReference type="OMA" id="MIQMQTR"/>
<reference evidence="6" key="1">
    <citation type="submission" date="2021-01" db="EMBL/GenBank/DDBJ databases">
        <authorList>
            <consortium name="Genoscope - CEA"/>
            <person name="William W."/>
        </authorList>
    </citation>
    <scope>NUCLEOTIDE SEQUENCE</scope>
</reference>
<sequence>MSKRGRGGQVGIKLRITLACNVGAVLNCADNSGAKNIYVISTFGIKGHLSRLPSASIGDMVLCSVKQGKPALRKKVMQAVVVRQRKPYRRREGYYIYFEDNAGVIINPKGEMKGSAITGPVGKEAADLWPKIASAAGSVL</sequence>
<dbReference type="FunFam" id="2.40.150.20:FF:000008">
    <property type="entry name" value="60S ribosomal protein L23"/>
    <property type="match status" value="1"/>
</dbReference>
<name>A0A8S1KEE2_PARPR</name>
<dbReference type="PANTHER" id="PTHR11761">
    <property type="entry name" value="50S/60S RIBOSOMAL PROTEIN L14/L23"/>
    <property type="match status" value="1"/>
</dbReference>
<dbReference type="SMART" id="SM01374">
    <property type="entry name" value="Ribosomal_L14"/>
    <property type="match status" value="1"/>
</dbReference>
<evidence type="ECO:0000313" key="6">
    <source>
        <dbReference type="EMBL" id="CAD8052651.1"/>
    </source>
</evidence>
<comment type="similarity">
    <text evidence="1 4">Belongs to the universal ribosomal protein uL14 family.</text>
</comment>
<proteinExistence type="inferred from homology"/>
<dbReference type="InterPro" id="IPR000218">
    <property type="entry name" value="Ribosomal_uL14"/>
</dbReference>
<dbReference type="GO" id="GO:0003735">
    <property type="term" value="F:structural constituent of ribosome"/>
    <property type="evidence" value="ECO:0007669"/>
    <property type="project" value="InterPro"/>
</dbReference>
<keyword evidence="7" id="KW-1185">Reference proteome</keyword>
<keyword evidence="3 4" id="KW-0687">Ribonucleoprotein</keyword>
<organism evidence="6 7">
    <name type="scientific">Paramecium primaurelia</name>
    <dbReference type="NCBI Taxonomy" id="5886"/>
    <lineage>
        <taxon>Eukaryota</taxon>
        <taxon>Sar</taxon>
        <taxon>Alveolata</taxon>
        <taxon>Ciliophora</taxon>
        <taxon>Intramacronucleata</taxon>
        <taxon>Oligohymenophorea</taxon>
        <taxon>Peniculida</taxon>
        <taxon>Parameciidae</taxon>
        <taxon>Paramecium</taxon>
    </lineage>
</organism>